<proteinExistence type="predicted"/>
<gene>
    <name evidence="2" type="ORF">URODEC1_LOCUS107404</name>
</gene>
<evidence type="ECO:0000313" key="2">
    <source>
        <dbReference type="EMBL" id="CAL5079006.1"/>
    </source>
</evidence>
<sequence length="554" mass="60888">MAPSPSKCSRPDTGSAALPLPFDASYEILLRLPAKDLCRLRAVSRAWRSLLSDPQFIAAHRACHPGPLIVSGHPTSTGHRSGDVQFNIMDLSGRIIKRLHVAGDGTTDNATDDVKISSQAGLVCILGDMGKRCRVLDPATGAVTSLPEGLAEEHAANRPDMGQYSATVVCGKVASTGEYKVLRVLDIRLFSFPCFNSNPKPLCELLTLNGSGNARWRGKKTSPDPVIVYDQTSRAVLDGCVYFFLKEDAPLHTTGPKRIASFDPGTEEWRRTMKGPQIVRFVGTTKRCQLLNLATGDVVFSLPEALSEEHAPRKMEFSNYRASVAFGQVASTGEYKLLRVIDNSFFINPYEQLCEVFTVGGGNDARWRGKNASPNDVDMHPLSRVAVAGAVYFFLDEDIDVAGQDARPKRVACFDLLTEEWRLILQGPVPIAVEEDQADYANLSLTALSGFLVLVHRILNAKMDLWFLMDFEKSLWVKQHTVNVNLSVQRDEFLARPLVILNDGNVVTYIESRGLLRIYNPSTNTYTDVAEMGSRLGTCLYSGNLLSLANCATL</sequence>
<organism evidence="2 3">
    <name type="scientific">Urochloa decumbens</name>
    <dbReference type="NCBI Taxonomy" id="240449"/>
    <lineage>
        <taxon>Eukaryota</taxon>
        <taxon>Viridiplantae</taxon>
        <taxon>Streptophyta</taxon>
        <taxon>Embryophyta</taxon>
        <taxon>Tracheophyta</taxon>
        <taxon>Spermatophyta</taxon>
        <taxon>Magnoliopsida</taxon>
        <taxon>Liliopsida</taxon>
        <taxon>Poales</taxon>
        <taxon>Poaceae</taxon>
        <taxon>PACMAD clade</taxon>
        <taxon>Panicoideae</taxon>
        <taxon>Panicodae</taxon>
        <taxon>Paniceae</taxon>
        <taxon>Melinidinae</taxon>
        <taxon>Urochloa</taxon>
    </lineage>
</organism>
<dbReference type="Pfam" id="PF00646">
    <property type="entry name" value="F-box"/>
    <property type="match status" value="1"/>
</dbReference>
<dbReference type="AlphaFoldDB" id="A0ABC9FQW6"/>
<feature type="domain" description="F-box" evidence="1">
    <location>
        <begin position="14"/>
        <end position="60"/>
    </location>
</feature>
<keyword evidence="3" id="KW-1185">Reference proteome</keyword>
<dbReference type="Proteomes" id="UP001497457">
    <property type="component" value="Chromosome 7b"/>
</dbReference>
<dbReference type="InterPro" id="IPR017451">
    <property type="entry name" value="F-box-assoc_interact_dom"/>
</dbReference>
<dbReference type="PANTHER" id="PTHR31111">
    <property type="entry name" value="BNAA05G37150D PROTEIN-RELATED"/>
    <property type="match status" value="1"/>
</dbReference>
<dbReference type="InterPro" id="IPR001810">
    <property type="entry name" value="F-box_dom"/>
</dbReference>
<dbReference type="EMBL" id="OZ075117">
    <property type="protein sequence ID" value="CAL5079006.1"/>
    <property type="molecule type" value="Genomic_DNA"/>
</dbReference>
<protein>
    <recommendedName>
        <fullName evidence="1">F-box domain-containing protein</fullName>
    </recommendedName>
</protein>
<dbReference type="CDD" id="cd22157">
    <property type="entry name" value="F-box_AtFBW1-like"/>
    <property type="match status" value="1"/>
</dbReference>
<dbReference type="Pfam" id="PF08268">
    <property type="entry name" value="FBA_3"/>
    <property type="match status" value="1"/>
</dbReference>
<dbReference type="PANTHER" id="PTHR31111:SF133">
    <property type="entry name" value="OS07G0196600 PROTEIN"/>
    <property type="match status" value="1"/>
</dbReference>
<dbReference type="InterPro" id="IPR013187">
    <property type="entry name" value="F-box-assoc_dom_typ3"/>
</dbReference>
<accession>A0ABC9FQW6</accession>
<dbReference type="NCBIfam" id="TIGR01640">
    <property type="entry name" value="F_box_assoc_1"/>
    <property type="match status" value="1"/>
</dbReference>
<dbReference type="InterPro" id="IPR036047">
    <property type="entry name" value="F-box-like_dom_sf"/>
</dbReference>
<dbReference type="PROSITE" id="PS50181">
    <property type="entry name" value="FBOX"/>
    <property type="match status" value="1"/>
</dbReference>
<evidence type="ECO:0000313" key="3">
    <source>
        <dbReference type="Proteomes" id="UP001497457"/>
    </source>
</evidence>
<dbReference type="SMART" id="SM00256">
    <property type="entry name" value="FBOX"/>
    <property type="match status" value="1"/>
</dbReference>
<dbReference type="SUPFAM" id="SSF81383">
    <property type="entry name" value="F-box domain"/>
    <property type="match status" value="1"/>
</dbReference>
<name>A0ABC9FQW6_9POAL</name>
<dbReference type="Gene3D" id="1.20.1280.50">
    <property type="match status" value="1"/>
</dbReference>
<evidence type="ECO:0000259" key="1">
    <source>
        <dbReference type="PROSITE" id="PS50181"/>
    </source>
</evidence>
<reference evidence="2" key="1">
    <citation type="submission" date="2024-10" db="EMBL/GenBank/DDBJ databases">
        <authorList>
            <person name="Ryan C."/>
        </authorList>
    </citation>
    <scope>NUCLEOTIDE SEQUENCE [LARGE SCALE GENOMIC DNA]</scope>
</reference>